<dbReference type="Gene3D" id="3.40.50.1820">
    <property type="entry name" value="alpha/beta hydrolase"/>
    <property type="match status" value="1"/>
</dbReference>
<dbReference type="InterPro" id="IPR029058">
    <property type="entry name" value="AB_hydrolase_fold"/>
</dbReference>
<dbReference type="Proteomes" id="UP000481153">
    <property type="component" value="Unassembled WGS sequence"/>
</dbReference>
<name>A0A6G0WY03_9STRA</name>
<feature type="domain" description="DUF676" evidence="1">
    <location>
        <begin position="54"/>
        <end position="250"/>
    </location>
</feature>
<sequence>MTTSRDIQVEQARINATIAADLNDLAGQAAWRTRWEALKDTPTTSEDAKPLLPQHIFVCVHGIYGKPSDSEHIANALKHTFGPAAMVVQSSANTHKTHTGVRQMGTNLAIELLDILKDHRTQDNHKLTIVGHSLGGIIGRYALIYLQHALQELQITPMTFATLCTPHLGSRRPGGHLFKEMWKIVVHSIMSISVIYGQTGMDLLLEDDVDAPLLQAMSLPDSAFMAALGGFQHRTAIAMIQGDHIVPYASAAIHPRVLEPAFIKPSDGPWQWTLSYSGFDHTSAFGSFLAATYPEDANDDPLDVFGSASVDERHEVAIPPGVLEGLCSMSWRRLNLFVSYGGLFQFFWLSFHTWPLGIGLPKSSRSREFIDVLVRMLVDDHDFQAT</sequence>
<evidence type="ECO:0000313" key="3">
    <source>
        <dbReference type="Proteomes" id="UP000481153"/>
    </source>
</evidence>
<dbReference type="VEuPathDB" id="FungiDB:AeMF1_001812"/>
<evidence type="ECO:0000313" key="2">
    <source>
        <dbReference type="EMBL" id="KAF0732381.1"/>
    </source>
</evidence>
<evidence type="ECO:0000259" key="1">
    <source>
        <dbReference type="Pfam" id="PF05057"/>
    </source>
</evidence>
<accession>A0A6G0WY03</accession>
<dbReference type="PANTHER" id="PTHR12482:SF62">
    <property type="entry name" value="LIPASE ROG1-RELATED"/>
    <property type="match status" value="1"/>
</dbReference>
<dbReference type="InterPro" id="IPR044294">
    <property type="entry name" value="Lipase-like"/>
</dbReference>
<keyword evidence="3" id="KW-1185">Reference proteome</keyword>
<proteinExistence type="predicted"/>
<dbReference type="AlphaFoldDB" id="A0A6G0WY03"/>
<gene>
    <name evidence="2" type="ORF">Ae201684_010490</name>
</gene>
<dbReference type="PANTHER" id="PTHR12482">
    <property type="entry name" value="LIPASE ROG1-RELATED-RELATED"/>
    <property type="match status" value="1"/>
</dbReference>
<dbReference type="SUPFAM" id="SSF53474">
    <property type="entry name" value="alpha/beta-Hydrolases"/>
    <property type="match status" value="1"/>
</dbReference>
<protein>
    <recommendedName>
        <fullName evidence="1">DUF676 domain-containing protein</fullName>
    </recommendedName>
</protein>
<comment type="caution">
    <text evidence="2">The sequence shown here is derived from an EMBL/GenBank/DDBJ whole genome shotgun (WGS) entry which is preliminary data.</text>
</comment>
<dbReference type="EMBL" id="VJMJ01000134">
    <property type="protein sequence ID" value="KAF0732381.1"/>
    <property type="molecule type" value="Genomic_DNA"/>
</dbReference>
<dbReference type="InterPro" id="IPR007751">
    <property type="entry name" value="DUF676_lipase-like"/>
</dbReference>
<reference evidence="2 3" key="1">
    <citation type="submission" date="2019-07" db="EMBL/GenBank/DDBJ databases">
        <title>Genomics analysis of Aphanomyces spp. identifies a new class of oomycete effector associated with host adaptation.</title>
        <authorList>
            <person name="Gaulin E."/>
        </authorList>
    </citation>
    <scope>NUCLEOTIDE SEQUENCE [LARGE SCALE GENOMIC DNA]</scope>
    <source>
        <strain evidence="2 3">ATCC 201684</strain>
    </source>
</reference>
<dbReference type="Pfam" id="PF05057">
    <property type="entry name" value="DUF676"/>
    <property type="match status" value="1"/>
</dbReference>
<organism evidence="2 3">
    <name type="scientific">Aphanomyces euteiches</name>
    <dbReference type="NCBI Taxonomy" id="100861"/>
    <lineage>
        <taxon>Eukaryota</taxon>
        <taxon>Sar</taxon>
        <taxon>Stramenopiles</taxon>
        <taxon>Oomycota</taxon>
        <taxon>Saprolegniomycetes</taxon>
        <taxon>Saprolegniales</taxon>
        <taxon>Verrucalvaceae</taxon>
        <taxon>Aphanomyces</taxon>
    </lineage>
</organism>